<dbReference type="AlphaFoldDB" id="A0AAV7MZI7"/>
<comment type="caution">
    <text evidence="1">The sequence shown here is derived from an EMBL/GenBank/DDBJ whole genome shotgun (WGS) entry which is preliminary data.</text>
</comment>
<dbReference type="Proteomes" id="UP001066276">
    <property type="component" value="Chromosome 9"/>
</dbReference>
<protein>
    <submittedName>
        <fullName evidence="1">Uncharacterized protein</fullName>
    </submittedName>
</protein>
<keyword evidence="2" id="KW-1185">Reference proteome</keyword>
<dbReference type="EMBL" id="JANPWB010000013">
    <property type="protein sequence ID" value="KAJ1108444.1"/>
    <property type="molecule type" value="Genomic_DNA"/>
</dbReference>
<evidence type="ECO:0000313" key="1">
    <source>
        <dbReference type="EMBL" id="KAJ1108444.1"/>
    </source>
</evidence>
<reference evidence="1" key="1">
    <citation type="journal article" date="2022" name="bioRxiv">
        <title>Sequencing and chromosome-scale assembly of the giantPleurodeles waltlgenome.</title>
        <authorList>
            <person name="Brown T."/>
            <person name="Elewa A."/>
            <person name="Iarovenko S."/>
            <person name="Subramanian E."/>
            <person name="Araus A.J."/>
            <person name="Petzold A."/>
            <person name="Susuki M."/>
            <person name="Suzuki K.-i.T."/>
            <person name="Hayashi T."/>
            <person name="Toyoda A."/>
            <person name="Oliveira C."/>
            <person name="Osipova E."/>
            <person name="Leigh N.D."/>
            <person name="Simon A."/>
            <person name="Yun M.H."/>
        </authorList>
    </citation>
    <scope>NUCLEOTIDE SEQUENCE</scope>
    <source>
        <strain evidence="1">20211129_DDA</strain>
        <tissue evidence="1">Liver</tissue>
    </source>
</reference>
<sequence>MESHLAPEGPAVLEQGSPLQWEAQMIQLTAVGGSSLRGKEDFPEPNALALLEPRDGGVYELLLSLKKEIRESTMKLQLAGGMACSRCSSTCSVELRGREPGPISIPLTNNAQSQTKLTDLISERRQYMGIPMRT</sequence>
<name>A0AAV7MZI7_PLEWA</name>
<gene>
    <name evidence="1" type="ORF">NDU88_005820</name>
</gene>
<organism evidence="1 2">
    <name type="scientific">Pleurodeles waltl</name>
    <name type="common">Iberian ribbed newt</name>
    <dbReference type="NCBI Taxonomy" id="8319"/>
    <lineage>
        <taxon>Eukaryota</taxon>
        <taxon>Metazoa</taxon>
        <taxon>Chordata</taxon>
        <taxon>Craniata</taxon>
        <taxon>Vertebrata</taxon>
        <taxon>Euteleostomi</taxon>
        <taxon>Amphibia</taxon>
        <taxon>Batrachia</taxon>
        <taxon>Caudata</taxon>
        <taxon>Salamandroidea</taxon>
        <taxon>Salamandridae</taxon>
        <taxon>Pleurodelinae</taxon>
        <taxon>Pleurodeles</taxon>
    </lineage>
</organism>
<evidence type="ECO:0000313" key="2">
    <source>
        <dbReference type="Proteomes" id="UP001066276"/>
    </source>
</evidence>
<accession>A0AAV7MZI7</accession>
<proteinExistence type="predicted"/>